<dbReference type="Proteomes" id="UP001528411">
    <property type="component" value="Unassembled WGS sequence"/>
</dbReference>
<name>A0ABT5FCQ2_9GAMM</name>
<dbReference type="RefSeq" id="WP_272180779.1">
    <property type="nucleotide sequence ID" value="NZ_JAQOMS010000002.1"/>
</dbReference>
<evidence type="ECO:0000313" key="2">
    <source>
        <dbReference type="EMBL" id="MDC2889323.1"/>
    </source>
</evidence>
<evidence type="ECO:0000313" key="3">
    <source>
        <dbReference type="Proteomes" id="UP001528411"/>
    </source>
</evidence>
<accession>A0ABT5FCQ2</accession>
<feature type="signal peptide" evidence="1">
    <location>
        <begin position="1"/>
        <end position="22"/>
    </location>
</feature>
<gene>
    <name evidence="2" type="ORF">PN838_11705</name>
</gene>
<evidence type="ECO:0008006" key="4">
    <source>
        <dbReference type="Google" id="ProtNLM"/>
    </source>
</evidence>
<keyword evidence="3" id="KW-1185">Reference proteome</keyword>
<evidence type="ECO:0000256" key="1">
    <source>
        <dbReference type="SAM" id="SignalP"/>
    </source>
</evidence>
<protein>
    <recommendedName>
        <fullName evidence="4">Lipoprotein</fullName>
    </recommendedName>
</protein>
<feature type="chain" id="PRO_5047412501" description="Lipoprotein" evidence="1">
    <location>
        <begin position="23"/>
        <end position="197"/>
    </location>
</feature>
<organism evidence="2 3">
    <name type="scientific">Psychrosphaera algicola</name>
    <dbReference type="NCBI Taxonomy" id="3023714"/>
    <lineage>
        <taxon>Bacteria</taxon>
        <taxon>Pseudomonadati</taxon>
        <taxon>Pseudomonadota</taxon>
        <taxon>Gammaproteobacteria</taxon>
        <taxon>Alteromonadales</taxon>
        <taxon>Pseudoalteromonadaceae</taxon>
        <taxon>Psychrosphaera</taxon>
    </lineage>
</organism>
<sequence length="197" mass="22400">MLNIIKVTFLSIMFVSTGCAMAEDYERISESLPKALPRIIVVDSSSAAKGTVSNYSGLFATLMVTPKVRNGEYWKPKGLREAALELSRMLPPKFIERFSKYYGLGKNREVLNGYTPDSDIEERLYDLDQYLINTWGLATSSKLGKQFQCMGIFERDLHKFYVFWAGFQAEANGMSIETDISTEYRNLKSHLEKECGL</sequence>
<keyword evidence="1" id="KW-0732">Signal</keyword>
<dbReference type="PROSITE" id="PS51257">
    <property type="entry name" value="PROKAR_LIPOPROTEIN"/>
    <property type="match status" value="1"/>
</dbReference>
<reference evidence="2 3" key="1">
    <citation type="submission" date="2023-01" db="EMBL/GenBank/DDBJ databases">
        <title>Psychrosphaera sp. nov., isolated from marine algae.</title>
        <authorList>
            <person name="Bayburt H."/>
            <person name="Choi B.J."/>
            <person name="Kim J.M."/>
            <person name="Choi D.G."/>
            <person name="Jeon C.O."/>
        </authorList>
    </citation>
    <scope>NUCLEOTIDE SEQUENCE [LARGE SCALE GENOMIC DNA]</scope>
    <source>
        <strain evidence="2 3">G1-22</strain>
    </source>
</reference>
<dbReference type="EMBL" id="JAQOMS010000002">
    <property type="protein sequence ID" value="MDC2889323.1"/>
    <property type="molecule type" value="Genomic_DNA"/>
</dbReference>
<proteinExistence type="predicted"/>
<comment type="caution">
    <text evidence="2">The sequence shown here is derived from an EMBL/GenBank/DDBJ whole genome shotgun (WGS) entry which is preliminary data.</text>
</comment>